<dbReference type="InterPro" id="IPR003409">
    <property type="entry name" value="MORN"/>
</dbReference>
<keyword evidence="1" id="KW-0677">Repeat</keyword>
<protein>
    <submittedName>
        <fullName evidence="4">Phosphatidylinositol-4-phosphate (PIP) 5-kinase, putative</fullName>
    </submittedName>
</protein>
<dbReference type="GO" id="GO:0016301">
    <property type="term" value="F:kinase activity"/>
    <property type="evidence" value="ECO:0007669"/>
    <property type="project" value="UniProtKB-KW"/>
</dbReference>
<evidence type="ECO:0000256" key="2">
    <source>
        <dbReference type="SAM" id="MobiDB-lite"/>
    </source>
</evidence>
<feature type="compositionally biased region" description="Low complexity" evidence="2">
    <location>
        <begin position="343"/>
        <end position="372"/>
    </location>
</feature>
<name>A0A3B0MVW1_THEAN</name>
<organism evidence="4">
    <name type="scientific">Theileria annulata</name>
    <dbReference type="NCBI Taxonomy" id="5874"/>
    <lineage>
        <taxon>Eukaryota</taxon>
        <taxon>Sar</taxon>
        <taxon>Alveolata</taxon>
        <taxon>Apicomplexa</taxon>
        <taxon>Aconoidasida</taxon>
        <taxon>Piroplasmida</taxon>
        <taxon>Theileriidae</taxon>
        <taxon>Theileria</taxon>
    </lineage>
</organism>
<reference evidence="4" key="1">
    <citation type="submission" date="2018-07" db="EMBL/GenBank/DDBJ databases">
        <authorList>
            <person name="Quirk P.G."/>
            <person name="Krulwich T.A."/>
        </authorList>
    </citation>
    <scope>NUCLEOTIDE SEQUENCE</scope>
    <source>
        <strain evidence="4">Anand</strain>
    </source>
</reference>
<accession>A0A3B0MVW1</accession>
<dbReference type="VEuPathDB" id="PiroplasmaDB:TA04500"/>
<dbReference type="SMART" id="SM00698">
    <property type="entry name" value="MORN"/>
    <property type="match status" value="4"/>
</dbReference>
<feature type="compositionally biased region" description="Basic and acidic residues" evidence="2">
    <location>
        <begin position="282"/>
        <end position="295"/>
    </location>
</feature>
<dbReference type="PANTHER" id="PTHR43215">
    <property type="entry name" value="RADIAL SPOKE HEAD 1 HOMOLOG"/>
    <property type="match status" value="1"/>
</dbReference>
<keyword evidence="4" id="KW-0808">Transferase</keyword>
<dbReference type="EMBL" id="UIVT01000003">
    <property type="protein sequence ID" value="SVP93572.1"/>
    <property type="molecule type" value="Genomic_DNA"/>
</dbReference>
<evidence type="ECO:0000313" key="4">
    <source>
        <dbReference type="EMBL" id="SVP93572.1"/>
    </source>
</evidence>
<keyword evidence="4" id="KW-0418">Kinase</keyword>
<dbReference type="PANTHER" id="PTHR43215:SF14">
    <property type="entry name" value="RADIAL SPOKE HEAD 1 HOMOLOG"/>
    <property type="match status" value="1"/>
</dbReference>
<feature type="region of interest" description="Disordered" evidence="2">
    <location>
        <begin position="282"/>
        <end position="391"/>
    </location>
</feature>
<dbReference type="Gene3D" id="2.20.110.10">
    <property type="entry name" value="Histone H3 K4-specific methyltransferase SET7/9 N-terminal domain"/>
    <property type="match status" value="3"/>
</dbReference>
<gene>
    <name evidence="4" type="ORF">TAT_000256500</name>
    <name evidence="3" type="ORF">TAV_000256500</name>
</gene>
<dbReference type="SUPFAM" id="SSF82185">
    <property type="entry name" value="Histone H3 K4-specific methyltransferase SET7/9 N-terminal domain"/>
    <property type="match status" value="2"/>
</dbReference>
<feature type="compositionally biased region" description="Low complexity" evidence="2">
    <location>
        <begin position="296"/>
        <end position="306"/>
    </location>
</feature>
<proteinExistence type="predicted"/>
<dbReference type="EMBL" id="UIVS01000003">
    <property type="protein sequence ID" value="SVP92767.1"/>
    <property type="molecule type" value="Genomic_DNA"/>
</dbReference>
<evidence type="ECO:0000256" key="1">
    <source>
        <dbReference type="ARBA" id="ARBA00022737"/>
    </source>
</evidence>
<sequence>MGAFCSKHNANYVSKTNCNTNITTNLTPTHIEDNFVVDKAEYKFVEGGFGTKTPEKWDLDFLATELRTSIKTLEQLSNEGSAELVKLPPILNDDYSVYYGEWKDGKYEGKGHLFMPDGSQYIGSFSNGVFNGSGEVLFLNGDTFKGMFSNDLKDYGIMKSEMVMELNALLMELNNKRSGRGELAKPDGTKYEGNFNNNEITGYGMMRWVNGESYTGNFRNGIKHGFGTTMWKSGEFLSRKGIYKDGKMCGAFKTVKRDGSVFDALYQDDSLVKMLTEEEMKQYTHKNSDRSDRSSSSRTTNSFNSRRSYKQYSSSNSFNRATTNGLNSANDLNSSKHEPRDINPNNDVNNRNNNNRNNNMNNRNNFTNNRSNVFTNKPYRGRRVQSKFNET</sequence>
<dbReference type="Pfam" id="PF02493">
    <property type="entry name" value="MORN"/>
    <property type="match status" value="5"/>
</dbReference>
<dbReference type="AlphaFoldDB" id="A0A3B0MVW1"/>
<evidence type="ECO:0000313" key="3">
    <source>
        <dbReference type="EMBL" id="SVP92767.1"/>
    </source>
</evidence>
<feature type="compositionally biased region" description="Polar residues" evidence="2">
    <location>
        <begin position="310"/>
        <end position="333"/>
    </location>
</feature>